<proteinExistence type="predicted"/>
<feature type="transmembrane region" description="Helical" evidence="1">
    <location>
        <begin position="91"/>
        <end position="111"/>
    </location>
</feature>
<sequence>MERRGWLKQTFGKKLLKLHAWNAWLVLLLAVSGIILWVPSIRGDLGAFRVMLKWLHIVLGLVSIGAIALYIPLIAKHWRQIKSRLIQRWNLVIVLIMLAGWSLTGLVLWQFRSLPPSWSNVALTWHDLFTWVGIPYAAYHSISRSRWVKEARLQELRERKEAAQAIAAKETLKNAGQSDGYAAAQVTASDEEGVSARRAAAQAIVQAIKNGPVSRATFIRLIIGGLLIVVIGPSFYRWFKMTFNGSGTDVDMLGSGDANRMLPLPEPAPESATPIGGGLSGEFRIYTVTEFPVFTSENWKFAITGLVGNPQAWDWEQFLKLTRKVQVSNFHCVTGWSVNKVTWEGIPLSALLDMAKVKDTAKFVKFYSGDKVYTDALSLDQARMDDVMVAVLMDGKLIPQQLGGPVRLIVPQMYAYKSVKWLQAIELIDKEHIGYWEARGYDNDAWVLPVNKYDKA</sequence>
<dbReference type="OrthoDB" id="9778777at2"/>
<dbReference type="InterPro" id="IPR000572">
    <property type="entry name" value="OxRdtase_Mopterin-bd_dom"/>
</dbReference>
<accession>A0A4Q9DG50</accession>
<dbReference type="EMBL" id="SIRE01000052">
    <property type="protein sequence ID" value="TBL67909.1"/>
    <property type="molecule type" value="Genomic_DNA"/>
</dbReference>
<feature type="transmembrane region" description="Helical" evidence="1">
    <location>
        <begin position="21"/>
        <end position="39"/>
    </location>
</feature>
<comment type="caution">
    <text evidence="3">The sequence shown here is derived from an EMBL/GenBank/DDBJ whole genome shotgun (WGS) entry which is preliminary data.</text>
</comment>
<feature type="domain" description="Oxidoreductase molybdopterin-binding" evidence="2">
    <location>
        <begin position="291"/>
        <end position="436"/>
    </location>
</feature>
<evidence type="ECO:0000313" key="3">
    <source>
        <dbReference type="EMBL" id="TBL67909.1"/>
    </source>
</evidence>
<dbReference type="InterPro" id="IPR036374">
    <property type="entry name" value="OxRdtase_Mopterin-bd_sf"/>
</dbReference>
<dbReference type="Pfam" id="PF00174">
    <property type="entry name" value="Oxidored_molyb"/>
    <property type="match status" value="1"/>
</dbReference>
<evidence type="ECO:0000256" key="1">
    <source>
        <dbReference type="SAM" id="Phobius"/>
    </source>
</evidence>
<keyword evidence="1" id="KW-0812">Transmembrane</keyword>
<dbReference type="PANTHER" id="PTHR43032">
    <property type="entry name" value="PROTEIN-METHIONINE-SULFOXIDE REDUCTASE"/>
    <property type="match status" value="1"/>
</dbReference>
<dbReference type="RefSeq" id="WP_131019031.1">
    <property type="nucleotide sequence ID" value="NZ_SIRE01000052.1"/>
</dbReference>
<dbReference type="InterPro" id="IPR016174">
    <property type="entry name" value="Di-haem_cyt_TM"/>
</dbReference>
<organism evidence="3 4">
    <name type="scientific">Paenibacillus thalictri</name>
    <dbReference type="NCBI Taxonomy" id="2527873"/>
    <lineage>
        <taxon>Bacteria</taxon>
        <taxon>Bacillati</taxon>
        <taxon>Bacillota</taxon>
        <taxon>Bacilli</taxon>
        <taxon>Bacillales</taxon>
        <taxon>Paenibacillaceae</taxon>
        <taxon>Paenibacillus</taxon>
    </lineage>
</organism>
<dbReference type="SUPFAM" id="SSF81342">
    <property type="entry name" value="Transmembrane di-heme cytochromes"/>
    <property type="match status" value="1"/>
</dbReference>
<protein>
    <submittedName>
        <fullName evidence="3">Oxidoreductase</fullName>
    </submittedName>
</protein>
<feature type="transmembrane region" description="Helical" evidence="1">
    <location>
        <begin position="218"/>
        <end position="239"/>
    </location>
</feature>
<name>A0A4Q9DG50_9BACL</name>
<gene>
    <name evidence="3" type="ORF">EYB31_39155</name>
</gene>
<keyword evidence="1" id="KW-0472">Membrane</keyword>
<dbReference type="GO" id="GO:0022904">
    <property type="term" value="P:respiratory electron transport chain"/>
    <property type="evidence" value="ECO:0007669"/>
    <property type="project" value="InterPro"/>
</dbReference>
<keyword evidence="4" id="KW-1185">Reference proteome</keyword>
<feature type="transmembrane region" description="Helical" evidence="1">
    <location>
        <begin position="51"/>
        <end position="71"/>
    </location>
</feature>
<dbReference type="Proteomes" id="UP000293142">
    <property type="component" value="Unassembled WGS sequence"/>
</dbReference>
<evidence type="ECO:0000313" key="4">
    <source>
        <dbReference type="Proteomes" id="UP000293142"/>
    </source>
</evidence>
<dbReference type="Gene3D" id="3.90.420.10">
    <property type="entry name" value="Oxidoreductase, molybdopterin-binding domain"/>
    <property type="match status" value="1"/>
</dbReference>
<dbReference type="SUPFAM" id="SSF56524">
    <property type="entry name" value="Oxidoreductase molybdopterin-binding domain"/>
    <property type="match status" value="1"/>
</dbReference>
<dbReference type="PANTHER" id="PTHR43032:SF4">
    <property type="entry name" value="OXIDOREDUCTASE MOLYBDOPTERIN-BINDING DOMAIN-CONTAINING PROTEIN"/>
    <property type="match status" value="1"/>
</dbReference>
<reference evidence="3 4" key="1">
    <citation type="submission" date="2019-02" db="EMBL/GenBank/DDBJ databases">
        <title>Paenibacillus sp. nov., isolated from surface-sterilized tissue of Thalictrum simplex L.</title>
        <authorList>
            <person name="Tuo L."/>
        </authorList>
    </citation>
    <scope>NUCLEOTIDE SEQUENCE [LARGE SCALE GENOMIC DNA]</scope>
    <source>
        <strain evidence="3 4">N2SHLJ1</strain>
    </source>
</reference>
<evidence type="ECO:0000259" key="2">
    <source>
        <dbReference type="Pfam" id="PF00174"/>
    </source>
</evidence>
<dbReference type="GO" id="GO:0016020">
    <property type="term" value="C:membrane"/>
    <property type="evidence" value="ECO:0007669"/>
    <property type="project" value="InterPro"/>
</dbReference>
<dbReference type="AlphaFoldDB" id="A0A4Q9DG50"/>
<keyword evidence="1" id="KW-1133">Transmembrane helix</keyword>
<feature type="transmembrane region" description="Helical" evidence="1">
    <location>
        <begin position="123"/>
        <end position="142"/>
    </location>
</feature>